<dbReference type="GO" id="GO:0015074">
    <property type="term" value="P:DNA integration"/>
    <property type="evidence" value="ECO:0007669"/>
    <property type="project" value="InterPro"/>
</dbReference>
<dbReference type="Pfam" id="PF00665">
    <property type="entry name" value="rve"/>
    <property type="match status" value="1"/>
</dbReference>
<gene>
    <name evidence="3" type="ORF">KME65_03755</name>
</gene>
<proteinExistence type="predicted"/>
<dbReference type="Proteomes" id="UP000770889">
    <property type="component" value="Unassembled WGS sequence"/>
</dbReference>
<dbReference type="InterPro" id="IPR036397">
    <property type="entry name" value="RNaseH_sf"/>
</dbReference>
<feature type="domain" description="Integrase catalytic" evidence="2">
    <location>
        <begin position="1"/>
        <end position="90"/>
    </location>
</feature>
<dbReference type="AlphaFoldDB" id="A0A944M767"/>
<protein>
    <submittedName>
        <fullName evidence="3">DDE-type integrase/transposase/recombinase</fullName>
    </submittedName>
</protein>
<dbReference type="PROSITE" id="PS50994">
    <property type="entry name" value="INTEGRASE"/>
    <property type="match status" value="1"/>
</dbReference>
<evidence type="ECO:0000259" key="2">
    <source>
        <dbReference type="PROSITE" id="PS50994"/>
    </source>
</evidence>
<dbReference type="GO" id="GO:0003676">
    <property type="term" value="F:nucleic acid binding"/>
    <property type="evidence" value="ECO:0007669"/>
    <property type="project" value="InterPro"/>
</dbReference>
<organism evidence="3 4">
    <name type="scientific">Candidatus Thiodiazotropha taylori</name>
    <dbReference type="NCBI Taxonomy" id="2792791"/>
    <lineage>
        <taxon>Bacteria</taxon>
        <taxon>Pseudomonadati</taxon>
        <taxon>Pseudomonadota</taxon>
        <taxon>Gammaproteobacteria</taxon>
        <taxon>Chromatiales</taxon>
        <taxon>Sedimenticolaceae</taxon>
        <taxon>Candidatus Thiodiazotropha</taxon>
    </lineage>
</organism>
<evidence type="ECO:0000256" key="1">
    <source>
        <dbReference type="SAM" id="MobiDB-lite"/>
    </source>
</evidence>
<accession>A0A944M767</accession>
<sequence length="90" mass="10869">MPRAPCARISRRDPYPQERARKYRHTAKDDYTRVRVLRLYWRRTASNTFNFIDAVIEEAEFPVRRIPTDQGSVFLTTKVQKRLMEYGIKY</sequence>
<name>A0A944M767_9GAMM</name>
<dbReference type="EMBL" id="JAHHGM010000002">
    <property type="protein sequence ID" value="MBT2988057.1"/>
    <property type="molecule type" value="Genomic_DNA"/>
</dbReference>
<reference evidence="3 4" key="1">
    <citation type="submission" date="2021-05" db="EMBL/GenBank/DDBJ databases">
        <title>Genetic and Functional Diversity in Clade A Lucinid endosymbionts from the Bahamas.</title>
        <authorList>
            <person name="Giani N.M."/>
            <person name="Engel A.S."/>
            <person name="Campbell B.J."/>
        </authorList>
    </citation>
    <scope>NUCLEOTIDE SEQUENCE [LARGE SCALE GENOMIC DNA]</scope>
    <source>
        <strain evidence="3">LUC16012Gg_MoonRockCtena</strain>
    </source>
</reference>
<dbReference type="InterPro" id="IPR012337">
    <property type="entry name" value="RNaseH-like_sf"/>
</dbReference>
<dbReference type="Gene3D" id="3.30.420.10">
    <property type="entry name" value="Ribonuclease H-like superfamily/Ribonuclease H"/>
    <property type="match status" value="1"/>
</dbReference>
<dbReference type="SUPFAM" id="SSF53098">
    <property type="entry name" value="Ribonuclease H-like"/>
    <property type="match status" value="1"/>
</dbReference>
<dbReference type="InterPro" id="IPR001584">
    <property type="entry name" value="Integrase_cat-core"/>
</dbReference>
<feature type="region of interest" description="Disordered" evidence="1">
    <location>
        <begin position="1"/>
        <end position="21"/>
    </location>
</feature>
<evidence type="ECO:0000313" key="3">
    <source>
        <dbReference type="EMBL" id="MBT2988057.1"/>
    </source>
</evidence>
<comment type="caution">
    <text evidence="3">The sequence shown here is derived from an EMBL/GenBank/DDBJ whole genome shotgun (WGS) entry which is preliminary data.</text>
</comment>
<evidence type="ECO:0000313" key="4">
    <source>
        <dbReference type="Proteomes" id="UP000770889"/>
    </source>
</evidence>
<feature type="compositionally biased region" description="Basic and acidic residues" evidence="1">
    <location>
        <begin position="10"/>
        <end position="21"/>
    </location>
</feature>